<evidence type="ECO:0000259" key="1">
    <source>
        <dbReference type="Pfam" id="PF01636"/>
    </source>
</evidence>
<dbReference type="Pfam" id="PF01636">
    <property type="entry name" value="APH"/>
    <property type="match status" value="1"/>
</dbReference>
<dbReference type="GO" id="GO:0016740">
    <property type="term" value="F:transferase activity"/>
    <property type="evidence" value="ECO:0007669"/>
    <property type="project" value="UniProtKB-KW"/>
</dbReference>
<evidence type="ECO:0000313" key="3">
    <source>
        <dbReference type="Proteomes" id="UP000321685"/>
    </source>
</evidence>
<keyword evidence="3" id="KW-1185">Reference proteome</keyword>
<dbReference type="InterPro" id="IPR011009">
    <property type="entry name" value="Kinase-like_dom_sf"/>
</dbReference>
<dbReference type="PANTHER" id="PTHR21310:SF40">
    <property type="entry name" value="AMINOGLYCOSIDE PHOSPHOTRANSFERASE DOMAIN-CONTAINING PROTEIN-RELATED"/>
    <property type="match status" value="1"/>
</dbReference>
<dbReference type="PANTHER" id="PTHR21310">
    <property type="entry name" value="AMINOGLYCOSIDE PHOSPHOTRANSFERASE-RELATED-RELATED"/>
    <property type="match status" value="1"/>
</dbReference>
<gene>
    <name evidence="2" type="ORF">PSU4_23310</name>
</gene>
<reference evidence="2 3" key="1">
    <citation type="submission" date="2019-07" db="EMBL/GenBank/DDBJ databases">
        <title>Whole genome shotgun sequence of Pseudonocardia sulfidoxydans NBRC 16205.</title>
        <authorList>
            <person name="Hosoyama A."/>
            <person name="Uohara A."/>
            <person name="Ohji S."/>
            <person name="Ichikawa N."/>
        </authorList>
    </citation>
    <scope>NUCLEOTIDE SEQUENCE [LARGE SCALE GENOMIC DNA]</scope>
    <source>
        <strain evidence="2 3">NBRC 16205</strain>
    </source>
</reference>
<sequence length="301" mass="33182">MSDGETVSTFGSASAAAVLRSACTMIGESASGAQLLRLGENAIFRLSGAPIVVRIARGMDRWADATKEVTVSTWLAEQGISAARAVDIPQPIAVDGHPVTFWQFIDGRPGNNGDVRELGEILRRLHGLSAPAEFLQQSNSPLLRVGKRIAHAPVSQDDKTFLGALADQLSSDLERATFPLSPCVIHGDAHVQNLMFVDGRPVLIDFERVGFGQPEWDLAVTATEFVTAKFWTPSEYRTFVEAYGFDVTSWPGFVVLRRIQELKMTTWLMQNIHESPEIESEFERRMAVIRAGRPDGAWRPF</sequence>
<dbReference type="RefSeq" id="WP_246115057.1">
    <property type="nucleotide sequence ID" value="NZ_BJVJ01000018.1"/>
</dbReference>
<organism evidence="2 3">
    <name type="scientific">Pseudonocardia sulfidoxydans NBRC 16205</name>
    <dbReference type="NCBI Taxonomy" id="1223511"/>
    <lineage>
        <taxon>Bacteria</taxon>
        <taxon>Bacillati</taxon>
        <taxon>Actinomycetota</taxon>
        <taxon>Actinomycetes</taxon>
        <taxon>Pseudonocardiales</taxon>
        <taxon>Pseudonocardiaceae</taxon>
        <taxon>Pseudonocardia</taxon>
    </lineage>
</organism>
<dbReference type="Proteomes" id="UP000321685">
    <property type="component" value="Unassembled WGS sequence"/>
</dbReference>
<name>A0A511DFS2_9PSEU</name>
<accession>A0A511DFS2</accession>
<keyword evidence="2" id="KW-0808">Transferase</keyword>
<dbReference type="EMBL" id="BJVJ01000018">
    <property type="protein sequence ID" value="GEL23377.1"/>
    <property type="molecule type" value="Genomic_DNA"/>
</dbReference>
<dbReference type="InterPro" id="IPR051678">
    <property type="entry name" value="AGP_Transferase"/>
</dbReference>
<feature type="domain" description="Aminoglycoside phosphotransferase" evidence="1">
    <location>
        <begin position="47"/>
        <end position="247"/>
    </location>
</feature>
<dbReference type="SUPFAM" id="SSF56112">
    <property type="entry name" value="Protein kinase-like (PK-like)"/>
    <property type="match status" value="1"/>
</dbReference>
<proteinExistence type="predicted"/>
<dbReference type="InterPro" id="IPR002575">
    <property type="entry name" value="Aminoglycoside_PTrfase"/>
</dbReference>
<protein>
    <submittedName>
        <fullName evidence="2">Aminoglycoside phosphotransferase</fullName>
    </submittedName>
</protein>
<evidence type="ECO:0000313" key="2">
    <source>
        <dbReference type="EMBL" id="GEL23377.1"/>
    </source>
</evidence>
<dbReference type="Gene3D" id="3.90.1200.10">
    <property type="match status" value="1"/>
</dbReference>
<comment type="caution">
    <text evidence="2">The sequence shown here is derived from an EMBL/GenBank/DDBJ whole genome shotgun (WGS) entry which is preliminary data.</text>
</comment>
<dbReference type="AlphaFoldDB" id="A0A511DFS2"/>